<feature type="transmembrane region" description="Helical" evidence="9">
    <location>
        <begin position="452"/>
        <end position="476"/>
    </location>
</feature>
<evidence type="ECO:0000256" key="8">
    <source>
        <dbReference type="PIRNR" id="PIRNR002744"/>
    </source>
</evidence>
<comment type="caution">
    <text evidence="10">The sequence shown here is derived from an EMBL/GenBank/DDBJ whole genome shotgun (WGS) entry which is preliminary data.</text>
</comment>
<keyword evidence="7 8" id="KW-0472">Membrane</keyword>
<dbReference type="AlphaFoldDB" id="A0AAJ0BGR4"/>
<dbReference type="Pfam" id="PF02133">
    <property type="entry name" value="Transp_cyt_pur"/>
    <property type="match status" value="1"/>
</dbReference>
<evidence type="ECO:0000313" key="10">
    <source>
        <dbReference type="EMBL" id="KAK1757959.1"/>
    </source>
</evidence>
<keyword evidence="4" id="KW-0597">Phosphoprotein</keyword>
<feature type="transmembrane region" description="Helical" evidence="9">
    <location>
        <begin position="330"/>
        <end position="355"/>
    </location>
</feature>
<feature type="transmembrane region" description="Helical" evidence="9">
    <location>
        <begin position="155"/>
        <end position="178"/>
    </location>
</feature>
<dbReference type="GO" id="GO:0000329">
    <property type="term" value="C:fungal-type vacuole membrane"/>
    <property type="evidence" value="ECO:0007669"/>
    <property type="project" value="TreeGrafter"/>
</dbReference>
<protein>
    <submittedName>
        <fullName evidence="10">Purine-cytosine permease</fullName>
    </submittedName>
</protein>
<comment type="similarity">
    <text evidence="2 8">Belongs to the purine-cytosine permease (2.A.39) family.</text>
</comment>
<keyword evidence="5 9" id="KW-0812">Transmembrane</keyword>
<accession>A0AAJ0BGR4</accession>
<feature type="transmembrane region" description="Helical" evidence="9">
    <location>
        <begin position="110"/>
        <end position="134"/>
    </location>
</feature>
<dbReference type="PANTHER" id="PTHR31806:SF1">
    <property type="entry name" value="PURINE-CYTOSINE PERMEASE FCY2-RELATED"/>
    <property type="match status" value="1"/>
</dbReference>
<sequence>MARPSSHKSNQVVLDEEIAIADIGPVYGGGTRDVELSAGHGVFAKIQQYVARIGVEKRGIERVPDTLDERTDRSMIKVATMWTSSAMAVACFAVGTTAQPVFGLGFLDSVLVLFFFNVLGVLPTAFLSTFGPAFGLRQLVLSRFFFGWHGVKIYAFLNVLTCVGWSTVFIVLGGQLFHTINSDIPGWAGMLVIAFATLVPGLFGYKAVLAYQQWAWIPMLIVYLIVLGEFARSGEFDPLLPMNSGPAEAGAVLSFGSTVFSVASSLCTYASDYTTYQPSTISRRRLFAWSFGGMIVPLLFLQTLGAAIGTATTRSADFARAWEEAGAGGLLGQVLIRLGGFGTFCLVLLAIGIVANNCPNVYSVSFGIQLFAPNSTGRVPRFLWTLLGVCIAIGLAVPAYDNFAPWLENFLVTTAYWFAIYQGIAFTEHFIFRRGFDGYQPSDYDSPDKLPVGWAASAAFVFGVAGCVLGMTQLWWTGPVGRLAGGDLGFELAFGFSALSYVILRYFELNRVGR</sequence>
<keyword evidence="6 9" id="KW-1133">Transmembrane helix</keyword>
<keyword evidence="3 8" id="KW-0813">Transport</keyword>
<dbReference type="PANTHER" id="PTHR31806">
    <property type="entry name" value="PURINE-CYTOSINE PERMEASE FCY2-RELATED"/>
    <property type="match status" value="1"/>
</dbReference>
<dbReference type="PIRSF" id="PIRSF002744">
    <property type="entry name" value="Pur-cyt_permease"/>
    <property type="match status" value="1"/>
</dbReference>
<feature type="transmembrane region" description="Helical" evidence="9">
    <location>
        <begin position="79"/>
        <end position="98"/>
    </location>
</feature>
<comment type="subcellular location">
    <subcellularLocation>
        <location evidence="1">Membrane</location>
        <topology evidence="1">Multi-pass membrane protein</topology>
    </subcellularLocation>
</comment>
<feature type="transmembrane region" description="Helical" evidence="9">
    <location>
        <begin position="488"/>
        <end position="507"/>
    </location>
</feature>
<gene>
    <name evidence="10" type="ORF">QBC47DRAFT_440311</name>
</gene>
<evidence type="ECO:0000256" key="3">
    <source>
        <dbReference type="ARBA" id="ARBA00022448"/>
    </source>
</evidence>
<organism evidence="10 11">
    <name type="scientific">Echria macrotheca</name>
    <dbReference type="NCBI Taxonomy" id="438768"/>
    <lineage>
        <taxon>Eukaryota</taxon>
        <taxon>Fungi</taxon>
        <taxon>Dikarya</taxon>
        <taxon>Ascomycota</taxon>
        <taxon>Pezizomycotina</taxon>
        <taxon>Sordariomycetes</taxon>
        <taxon>Sordariomycetidae</taxon>
        <taxon>Sordariales</taxon>
        <taxon>Schizotheciaceae</taxon>
        <taxon>Echria</taxon>
    </lineage>
</organism>
<evidence type="ECO:0000256" key="6">
    <source>
        <dbReference type="ARBA" id="ARBA00022989"/>
    </source>
</evidence>
<keyword evidence="11" id="KW-1185">Reference proteome</keyword>
<feature type="transmembrane region" description="Helical" evidence="9">
    <location>
        <begin position="184"/>
        <end position="205"/>
    </location>
</feature>
<dbReference type="GO" id="GO:0005886">
    <property type="term" value="C:plasma membrane"/>
    <property type="evidence" value="ECO:0007669"/>
    <property type="project" value="TreeGrafter"/>
</dbReference>
<evidence type="ECO:0000256" key="9">
    <source>
        <dbReference type="SAM" id="Phobius"/>
    </source>
</evidence>
<dbReference type="Gene3D" id="1.10.4160.10">
    <property type="entry name" value="Hydantoin permease"/>
    <property type="match status" value="1"/>
</dbReference>
<feature type="transmembrane region" description="Helical" evidence="9">
    <location>
        <begin position="251"/>
        <end position="274"/>
    </location>
</feature>
<dbReference type="EMBL" id="MU839829">
    <property type="protein sequence ID" value="KAK1757959.1"/>
    <property type="molecule type" value="Genomic_DNA"/>
</dbReference>
<feature type="transmembrane region" description="Helical" evidence="9">
    <location>
        <begin position="214"/>
        <end position="231"/>
    </location>
</feature>
<feature type="transmembrane region" description="Helical" evidence="9">
    <location>
        <begin position="286"/>
        <end position="310"/>
    </location>
</feature>
<reference evidence="10" key="1">
    <citation type="submission" date="2023-06" db="EMBL/GenBank/DDBJ databases">
        <title>Genome-scale phylogeny and comparative genomics of the fungal order Sordariales.</title>
        <authorList>
            <consortium name="Lawrence Berkeley National Laboratory"/>
            <person name="Hensen N."/>
            <person name="Bonometti L."/>
            <person name="Westerberg I."/>
            <person name="Brannstrom I.O."/>
            <person name="Guillou S."/>
            <person name="Cros-Aarteil S."/>
            <person name="Calhoun S."/>
            <person name="Haridas S."/>
            <person name="Kuo A."/>
            <person name="Mondo S."/>
            <person name="Pangilinan J."/>
            <person name="Riley R."/>
            <person name="Labutti K."/>
            <person name="Andreopoulos B."/>
            <person name="Lipzen A."/>
            <person name="Chen C."/>
            <person name="Yanf M."/>
            <person name="Daum C."/>
            <person name="Ng V."/>
            <person name="Clum A."/>
            <person name="Steindorff A."/>
            <person name="Ohm R."/>
            <person name="Martin F."/>
            <person name="Silar P."/>
            <person name="Natvig D."/>
            <person name="Lalanne C."/>
            <person name="Gautier V."/>
            <person name="Ament-Velasquez S.L."/>
            <person name="Kruys A."/>
            <person name="Hutchinson M.I."/>
            <person name="Powell A.J."/>
            <person name="Barry K."/>
            <person name="Miller A.N."/>
            <person name="Grigoriev I.V."/>
            <person name="Debuchy R."/>
            <person name="Gladieux P."/>
            <person name="Thoren M.H."/>
            <person name="Johannesson H."/>
        </authorList>
    </citation>
    <scope>NUCLEOTIDE SEQUENCE</scope>
    <source>
        <strain evidence="10">PSN4</strain>
    </source>
</reference>
<dbReference type="GO" id="GO:0015851">
    <property type="term" value="P:nucleobase transport"/>
    <property type="evidence" value="ECO:0007669"/>
    <property type="project" value="UniProtKB-ARBA"/>
</dbReference>
<evidence type="ECO:0000256" key="4">
    <source>
        <dbReference type="ARBA" id="ARBA00022553"/>
    </source>
</evidence>
<evidence type="ECO:0000256" key="7">
    <source>
        <dbReference type="ARBA" id="ARBA00023136"/>
    </source>
</evidence>
<evidence type="ECO:0000256" key="2">
    <source>
        <dbReference type="ARBA" id="ARBA00008974"/>
    </source>
</evidence>
<evidence type="ECO:0000256" key="5">
    <source>
        <dbReference type="ARBA" id="ARBA00022692"/>
    </source>
</evidence>
<feature type="transmembrane region" description="Helical" evidence="9">
    <location>
        <begin position="415"/>
        <end position="432"/>
    </location>
</feature>
<feature type="transmembrane region" description="Helical" evidence="9">
    <location>
        <begin position="382"/>
        <end position="400"/>
    </location>
</feature>
<evidence type="ECO:0000313" key="11">
    <source>
        <dbReference type="Proteomes" id="UP001239445"/>
    </source>
</evidence>
<evidence type="ECO:0000256" key="1">
    <source>
        <dbReference type="ARBA" id="ARBA00004141"/>
    </source>
</evidence>
<dbReference type="InterPro" id="IPR001248">
    <property type="entry name" value="Pur-cyt_permease"/>
</dbReference>
<dbReference type="FunFam" id="1.10.4160.10:FF:000002">
    <property type="entry name" value="Purine-cytosine permease fcyB"/>
    <property type="match status" value="1"/>
</dbReference>
<proteinExistence type="inferred from homology"/>
<dbReference type="InterPro" id="IPR026030">
    <property type="entry name" value="Pur-cyt_permease_Fcy2/21/22"/>
</dbReference>
<dbReference type="Proteomes" id="UP001239445">
    <property type="component" value="Unassembled WGS sequence"/>
</dbReference>
<name>A0AAJ0BGR4_9PEZI</name>
<dbReference type="GO" id="GO:0022857">
    <property type="term" value="F:transmembrane transporter activity"/>
    <property type="evidence" value="ECO:0007669"/>
    <property type="project" value="InterPro"/>
</dbReference>